<evidence type="ECO:0000256" key="7">
    <source>
        <dbReference type="ARBA" id="ARBA00023146"/>
    </source>
</evidence>
<evidence type="ECO:0000256" key="4">
    <source>
        <dbReference type="ARBA" id="ARBA00022741"/>
    </source>
</evidence>
<dbReference type="EC" id="6.1.1.19" evidence="2"/>
<evidence type="ECO:0000256" key="1">
    <source>
        <dbReference type="ARBA" id="ARBA00005594"/>
    </source>
</evidence>
<evidence type="ECO:0000256" key="9">
    <source>
        <dbReference type="ARBA" id="ARBA00049339"/>
    </source>
</evidence>
<accession>A0A833V3Q1</accession>
<dbReference type="Gene3D" id="3.30.1360.70">
    <property type="entry name" value="Arginyl tRNA synthetase N-terminal domain"/>
    <property type="match status" value="1"/>
</dbReference>
<comment type="caution">
    <text evidence="12">The sequence shown here is derived from an EMBL/GenBank/DDBJ whole genome shotgun (WGS) entry which is preliminary data.</text>
</comment>
<dbReference type="InterPro" id="IPR014729">
    <property type="entry name" value="Rossmann-like_a/b/a_fold"/>
</dbReference>
<keyword evidence="7 10" id="KW-0030">Aminoacyl-tRNA synthetase</keyword>
<dbReference type="PANTHER" id="PTHR11956">
    <property type="entry name" value="ARGINYL-TRNA SYNTHETASE"/>
    <property type="match status" value="1"/>
</dbReference>
<name>A0A833V3Q1_9POAL</name>
<feature type="domain" description="Arginyl tRNA synthetase N-terminal" evidence="11">
    <location>
        <begin position="123"/>
        <end position="215"/>
    </location>
</feature>
<keyword evidence="5 10" id="KW-0067">ATP-binding</keyword>
<evidence type="ECO:0000259" key="11">
    <source>
        <dbReference type="SMART" id="SM01016"/>
    </source>
</evidence>
<dbReference type="OrthoDB" id="68056at2759"/>
<protein>
    <recommendedName>
        <fullName evidence="2">arginine--tRNA ligase</fullName>
        <ecNumber evidence="2">6.1.1.19</ecNumber>
    </recommendedName>
    <alternativeName>
        <fullName evidence="8">Arginyl-tRNA synthetase</fullName>
    </alternativeName>
</protein>
<dbReference type="GO" id="GO:0006420">
    <property type="term" value="P:arginyl-tRNA aminoacylation"/>
    <property type="evidence" value="ECO:0007669"/>
    <property type="project" value="InterPro"/>
</dbReference>
<evidence type="ECO:0000256" key="10">
    <source>
        <dbReference type="RuleBase" id="RU363038"/>
    </source>
</evidence>
<dbReference type="SMART" id="SM01016">
    <property type="entry name" value="Arg_tRNA_synt_N"/>
    <property type="match status" value="1"/>
</dbReference>
<dbReference type="Pfam" id="PF00750">
    <property type="entry name" value="tRNA-synt_1d"/>
    <property type="match status" value="1"/>
</dbReference>
<dbReference type="SUPFAM" id="SSF55190">
    <property type="entry name" value="Arginyl-tRNA synthetase (ArgRS), N-terminal 'additional' domain"/>
    <property type="match status" value="1"/>
</dbReference>
<dbReference type="InterPro" id="IPR005148">
    <property type="entry name" value="Arg-tRNA-synth_N"/>
</dbReference>
<dbReference type="PRINTS" id="PR01038">
    <property type="entry name" value="TRNASYNTHARG"/>
</dbReference>
<evidence type="ECO:0000313" key="13">
    <source>
        <dbReference type="Proteomes" id="UP000623129"/>
    </source>
</evidence>
<evidence type="ECO:0000313" key="12">
    <source>
        <dbReference type="EMBL" id="KAF3322572.1"/>
    </source>
</evidence>
<dbReference type="AlphaFoldDB" id="A0A833V3Q1"/>
<dbReference type="SUPFAM" id="SSF52374">
    <property type="entry name" value="Nucleotidylyl transferase"/>
    <property type="match status" value="1"/>
</dbReference>
<evidence type="ECO:0000256" key="2">
    <source>
        <dbReference type="ARBA" id="ARBA00012837"/>
    </source>
</evidence>
<dbReference type="InterPro" id="IPR035684">
    <property type="entry name" value="ArgRS_core"/>
</dbReference>
<comment type="similarity">
    <text evidence="1 10">Belongs to the class-I aminoacyl-tRNA synthetase family.</text>
</comment>
<evidence type="ECO:0000256" key="5">
    <source>
        <dbReference type="ARBA" id="ARBA00022840"/>
    </source>
</evidence>
<dbReference type="InterPro" id="IPR036695">
    <property type="entry name" value="Arg-tRNA-synth_N_sf"/>
</dbReference>
<dbReference type="GO" id="GO:0005524">
    <property type="term" value="F:ATP binding"/>
    <property type="evidence" value="ECO:0007669"/>
    <property type="project" value="UniProtKB-KW"/>
</dbReference>
<evidence type="ECO:0000256" key="8">
    <source>
        <dbReference type="ARBA" id="ARBA00033033"/>
    </source>
</evidence>
<dbReference type="Gene3D" id="3.40.50.620">
    <property type="entry name" value="HUPs"/>
    <property type="match status" value="1"/>
</dbReference>
<dbReference type="GO" id="GO:0005737">
    <property type="term" value="C:cytoplasm"/>
    <property type="evidence" value="ECO:0007669"/>
    <property type="project" value="InterPro"/>
</dbReference>
<dbReference type="FunFam" id="3.30.1360.70:FF:000002">
    <property type="entry name" value="arginine--tRNA ligase, cytoplasmic"/>
    <property type="match status" value="1"/>
</dbReference>
<proteinExistence type="inferred from homology"/>
<sequence length="301" mass="32152">MSIAAVGSLVGPASSKVLCTQCCVSAAASCVAVAVAIGAHHGCVTELSPMVRFLSLCITALCRPFLFLPSELLNYILSGYLIASARRLVSTRVGNSSVVTGEEASTSSSLQAPSSFNVYDRKSRKCEAATCKLSEIFSSGDIPDLADVEPQVAVSAKFGDYQCNNAMGLWSKIKGLGTDFKNPISVGEALAKNLHQSEIIESTSVARPGFVNINLSNNWISKDMLVDGIQTWAPILSYPILSVKRAVVDFSSPNIAKEMHVDVGHLRSTIIGDTLARMFEFSDVDVLRRNHVGDWGTPHPG</sequence>
<gene>
    <name evidence="12" type="ORF">FCM35_KLT12561</name>
</gene>
<dbReference type="EMBL" id="SWLB01000024">
    <property type="protein sequence ID" value="KAF3322572.1"/>
    <property type="molecule type" value="Genomic_DNA"/>
</dbReference>
<organism evidence="12 13">
    <name type="scientific">Carex littledalei</name>
    <dbReference type="NCBI Taxonomy" id="544730"/>
    <lineage>
        <taxon>Eukaryota</taxon>
        <taxon>Viridiplantae</taxon>
        <taxon>Streptophyta</taxon>
        <taxon>Embryophyta</taxon>
        <taxon>Tracheophyta</taxon>
        <taxon>Spermatophyta</taxon>
        <taxon>Magnoliopsida</taxon>
        <taxon>Liliopsida</taxon>
        <taxon>Poales</taxon>
        <taxon>Cyperaceae</taxon>
        <taxon>Cyperoideae</taxon>
        <taxon>Cariceae</taxon>
        <taxon>Carex</taxon>
        <taxon>Carex subgen. Euthyceras</taxon>
    </lineage>
</organism>
<keyword evidence="3 10" id="KW-0436">Ligase</keyword>
<evidence type="ECO:0000256" key="3">
    <source>
        <dbReference type="ARBA" id="ARBA00022598"/>
    </source>
</evidence>
<dbReference type="Proteomes" id="UP000623129">
    <property type="component" value="Unassembled WGS sequence"/>
</dbReference>
<comment type="catalytic activity">
    <reaction evidence="9">
        <text>tRNA(Arg) + L-arginine + ATP = L-arginyl-tRNA(Arg) + AMP + diphosphate</text>
        <dbReference type="Rhea" id="RHEA:20301"/>
        <dbReference type="Rhea" id="RHEA-COMP:9658"/>
        <dbReference type="Rhea" id="RHEA-COMP:9673"/>
        <dbReference type="ChEBI" id="CHEBI:30616"/>
        <dbReference type="ChEBI" id="CHEBI:32682"/>
        <dbReference type="ChEBI" id="CHEBI:33019"/>
        <dbReference type="ChEBI" id="CHEBI:78442"/>
        <dbReference type="ChEBI" id="CHEBI:78513"/>
        <dbReference type="ChEBI" id="CHEBI:456215"/>
        <dbReference type="EC" id="6.1.1.19"/>
    </reaction>
</comment>
<dbReference type="GO" id="GO:0004814">
    <property type="term" value="F:arginine-tRNA ligase activity"/>
    <property type="evidence" value="ECO:0007669"/>
    <property type="project" value="UniProtKB-EC"/>
</dbReference>
<evidence type="ECO:0000256" key="6">
    <source>
        <dbReference type="ARBA" id="ARBA00022917"/>
    </source>
</evidence>
<keyword evidence="4 10" id="KW-0547">Nucleotide-binding</keyword>
<dbReference type="Pfam" id="PF03485">
    <property type="entry name" value="Arg_tRNA_synt_N"/>
    <property type="match status" value="1"/>
</dbReference>
<dbReference type="InterPro" id="IPR001278">
    <property type="entry name" value="Arg-tRNA-ligase"/>
</dbReference>
<reference evidence="12" key="1">
    <citation type="submission" date="2020-01" db="EMBL/GenBank/DDBJ databases">
        <title>Genome sequence of Kobresia littledalei, the first chromosome-level genome in the family Cyperaceae.</title>
        <authorList>
            <person name="Qu G."/>
        </authorList>
    </citation>
    <scope>NUCLEOTIDE SEQUENCE</scope>
    <source>
        <strain evidence="12">C.B.Clarke</strain>
        <tissue evidence="12">Leaf</tissue>
    </source>
</reference>
<dbReference type="PANTHER" id="PTHR11956:SF5">
    <property type="entry name" value="ARGININE--TRNA LIGASE, CYTOPLASMIC"/>
    <property type="match status" value="1"/>
</dbReference>
<keyword evidence="6 10" id="KW-0648">Protein biosynthesis</keyword>
<keyword evidence="13" id="KW-1185">Reference proteome</keyword>